<evidence type="ECO:0000313" key="2">
    <source>
        <dbReference type="Proteomes" id="UP000626109"/>
    </source>
</evidence>
<reference evidence="1" key="1">
    <citation type="submission" date="2021-02" db="EMBL/GenBank/DDBJ databases">
        <authorList>
            <person name="Dougan E. K."/>
            <person name="Rhodes N."/>
            <person name="Thang M."/>
            <person name="Chan C."/>
        </authorList>
    </citation>
    <scope>NUCLEOTIDE SEQUENCE</scope>
</reference>
<protein>
    <submittedName>
        <fullName evidence="1">Uncharacterized protein</fullName>
    </submittedName>
</protein>
<name>A0A813J0U8_POLGL</name>
<feature type="non-terminal residue" evidence="1">
    <location>
        <position position="158"/>
    </location>
</feature>
<evidence type="ECO:0000313" key="1">
    <source>
        <dbReference type="EMBL" id="CAE8663968.1"/>
    </source>
</evidence>
<dbReference type="AlphaFoldDB" id="A0A813J0U8"/>
<feature type="non-terminal residue" evidence="1">
    <location>
        <position position="1"/>
    </location>
</feature>
<sequence length="158" mass="16627">PPVWSASLNASGLAPGLLYRLCVDLDDDGAEKPPGDSTFEIYVGVVVSVLSPSALRSSLDVQPLLVECLPEGCSKETSAFLSTGCEFAESEGLPYRTAEALFKATANATIWQLVIPDLTGLTLGEHYRLCTDLDGSPNSSGTLYPAGDTGHHVFIAPL</sequence>
<dbReference type="EMBL" id="CAJNNW010019102">
    <property type="protein sequence ID" value="CAE8663968.1"/>
    <property type="molecule type" value="Genomic_DNA"/>
</dbReference>
<dbReference type="Proteomes" id="UP000626109">
    <property type="component" value="Unassembled WGS sequence"/>
</dbReference>
<accession>A0A813J0U8</accession>
<proteinExistence type="predicted"/>
<organism evidence="1 2">
    <name type="scientific">Polarella glacialis</name>
    <name type="common">Dinoflagellate</name>
    <dbReference type="NCBI Taxonomy" id="89957"/>
    <lineage>
        <taxon>Eukaryota</taxon>
        <taxon>Sar</taxon>
        <taxon>Alveolata</taxon>
        <taxon>Dinophyceae</taxon>
        <taxon>Suessiales</taxon>
        <taxon>Suessiaceae</taxon>
        <taxon>Polarella</taxon>
    </lineage>
</organism>
<gene>
    <name evidence="1" type="ORF">PGLA2088_LOCUS15445</name>
</gene>
<comment type="caution">
    <text evidence="1">The sequence shown here is derived from an EMBL/GenBank/DDBJ whole genome shotgun (WGS) entry which is preliminary data.</text>
</comment>